<reference evidence="3 4" key="1">
    <citation type="submission" date="2006-10" db="EMBL/GenBank/DDBJ databases">
        <title>Complete sequence of Syntrophobacter fumaroxidans MPOB.</title>
        <authorList>
            <consortium name="US DOE Joint Genome Institute"/>
            <person name="Copeland A."/>
            <person name="Lucas S."/>
            <person name="Lapidus A."/>
            <person name="Barry K."/>
            <person name="Detter J.C."/>
            <person name="Glavina del Rio T."/>
            <person name="Hammon N."/>
            <person name="Israni S."/>
            <person name="Pitluck S."/>
            <person name="Goltsman E.G."/>
            <person name="Martinez M."/>
            <person name="Schmutz J."/>
            <person name="Larimer F."/>
            <person name="Land M."/>
            <person name="Hauser L."/>
            <person name="Kyrpides N."/>
            <person name="Kim E."/>
            <person name="Boone D.R."/>
            <person name="Brockman F."/>
            <person name="Culley D."/>
            <person name="Ferry J."/>
            <person name="Gunsalus R."/>
            <person name="McInerney M.J."/>
            <person name="Morrison M."/>
            <person name="Plugge C."/>
            <person name="Rohlin L."/>
            <person name="Scholten J."/>
            <person name="Sieber J."/>
            <person name="Stams A.J.M."/>
            <person name="Worm P."/>
            <person name="Henstra A.M."/>
            <person name="Richardson P."/>
        </authorList>
    </citation>
    <scope>NUCLEOTIDE SEQUENCE [LARGE SCALE GENOMIC DNA]</scope>
    <source>
        <strain evidence="4">DSM 10017 / MPOB</strain>
    </source>
</reference>
<dbReference type="AlphaFoldDB" id="A0LMT3"/>
<feature type="signal peptide" evidence="2">
    <location>
        <begin position="1"/>
        <end position="23"/>
    </location>
</feature>
<gene>
    <name evidence="3" type="ordered locus">Sfum_3061</name>
</gene>
<dbReference type="KEGG" id="sfu:Sfum_3061"/>
<dbReference type="EMBL" id="CP000478">
    <property type="protein sequence ID" value="ABK18735.1"/>
    <property type="molecule type" value="Genomic_DNA"/>
</dbReference>
<keyword evidence="2" id="KW-0732">Signal</keyword>
<dbReference type="Proteomes" id="UP000001784">
    <property type="component" value="Chromosome"/>
</dbReference>
<organism evidence="3 4">
    <name type="scientific">Syntrophobacter fumaroxidans (strain DSM 10017 / MPOB)</name>
    <dbReference type="NCBI Taxonomy" id="335543"/>
    <lineage>
        <taxon>Bacteria</taxon>
        <taxon>Pseudomonadati</taxon>
        <taxon>Thermodesulfobacteriota</taxon>
        <taxon>Syntrophobacteria</taxon>
        <taxon>Syntrophobacterales</taxon>
        <taxon>Syntrophobacteraceae</taxon>
        <taxon>Syntrophobacter</taxon>
    </lineage>
</organism>
<dbReference type="HOGENOM" id="CLU_2681726_0_0_7"/>
<dbReference type="OrthoDB" id="5423138at2"/>
<dbReference type="InParanoid" id="A0LMT3"/>
<accession>A0LMT3</accession>
<dbReference type="Pfam" id="PF07610">
    <property type="entry name" value="DUF1573"/>
    <property type="match status" value="1"/>
</dbReference>
<name>A0LMT3_SYNFM</name>
<protein>
    <recommendedName>
        <fullName evidence="5">DUF1573 domain-containing protein</fullName>
    </recommendedName>
</protein>
<evidence type="ECO:0000256" key="2">
    <source>
        <dbReference type="SAM" id="SignalP"/>
    </source>
</evidence>
<keyword evidence="4" id="KW-1185">Reference proteome</keyword>
<evidence type="ECO:0000313" key="3">
    <source>
        <dbReference type="EMBL" id="ABK18735.1"/>
    </source>
</evidence>
<evidence type="ECO:0000313" key="4">
    <source>
        <dbReference type="Proteomes" id="UP000001784"/>
    </source>
</evidence>
<feature type="chain" id="PRO_5002626871" description="DUF1573 domain-containing protein" evidence="2">
    <location>
        <begin position="24"/>
        <end position="85"/>
    </location>
</feature>
<evidence type="ECO:0000256" key="1">
    <source>
        <dbReference type="SAM" id="MobiDB-lite"/>
    </source>
</evidence>
<sequence length="85" mass="9077">MLRGMKVLFLLLIFCCWAGSAQGAASAPRPAKGTSKPTARAAPAIEIPETTFDFGEAFEGVEVEHDFVVKNTGKAELLIDQVRPG</sequence>
<proteinExistence type="predicted"/>
<evidence type="ECO:0008006" key="5">
    <source>
        <dbReference type="Google" id="ProtNLM"/>
    </source>
</evidence>
<dbReference type="InterPro" id="IPR011467">
    <property type="entry name" value="DUF1573"/>
</dbReference>
<feature type="region of interest" description="Disordered" evidence="1">
    <location>
        <begin position="23"/>
        <end position="42"/>
    </location>
</feature>
<dbReference type="STRING" id="335543.Sfum_3061"/>